<keyword evidence="4 6" id="KW-1133">Transmembrane helix</keyword>
<dbReference type="PANTHER" id="PTHR38459:SF1">
    <property type="entry name" value="PROPHAGE BACTOPRENOL-LINKED GLUCOSE TRANSLOCASE HOMOLOG"/>
    <property type="match status" value="1"/>
</dbReference>
<evidence type="ECO:0000256" key="2">
    <source>
        <dbReference type="ARBA" id="ARBA00009399"/>
    </source>
</evidence>
<accession>A0AAX2EHN0</accession>
<accession>A0A075LGK5</accession>
<name>A0A075LGK5_9BACI</name>
<dbReference type="OrthoDB" id="2666802at2"/>
<evidence type="ECO:0000256" key="3">
    <source>
        <dbReference type="ARBA" id="ARBA00022692"/>
    </source>
</evidence>
<evidence type="ECO:0000259" key="7">
    <source>
        <dbReference type="Pfam" id="PF04138"/>
    </source>
</evidence>
<feature type="transmembrane region" description="Helical" evidence="6">
    <location>
        <begin position="40"/>
        <end position="60"/>
    </location>
</feature>
<keyword evidence="3 6" id="KW-0812">Transmembrane</keyword>
<organism evidence="8 10">
    <name type="scientific">Terribacillus saccharophilus</name>
    <dbReference type="NCBI Taxonomy" id="361277"/>
    <lineage>
        <taxon>Bacteria</taxon>
        <taxon>Bacillati</taxon>
        <taxon>Bacillota</taxon>
        <taxon>Bacilli</taxon>
        <taxon>Bacillales</taxon>
        <taxon>Bacillaceae</taxon>
        <taxon>Terribacillus</taxon>
    </lineage>
</organism>
<dbReference type="Proteomes" id="UP000027980">
    <property type="component" value="Chromosome"/>
</dbReference>
<evidence type="ECO:0000256" key="4">
    <source>
        <dbReference type="ARBA" id="ARBA00022989"/>
    </source>
</evidence>
<reference evidence="9 11" key="2">
    <citation type="submission" date="2016-10" db="EMBL/GenBank/DDBJ databases">
        <authorList>
            <person name="Varghese N."/>
            <person name="Submissions S."/>
        </authorList>
    </citation>
    <scope>NUCLEOTIDE SEQUENCE [LARGE SCALE GENOMIC DNA]</scope>
    <source>
        <strain evidence="9 11">DSM 21619</strain>
    </source>
</reference>
<protein>
    <submittedName>
        <fullName evidence="9">Flippase GtrA (Transmembrane translocase of bactoprenol-linked glucose)</fullName>
    </submittedName>
    <submittedName>
        <fullName evidence="8">Polysaccharide biosynthesis protein</fullName>
    </submittedName>
</protein>
<dbReference type="GO" id="GO:0005886">
    <property type="term" value="C:plasma membrane"/>
    <property type="evidence" value="ECO:0007669"/>
    <property type="project" value="TreeGrafter"/>
</dbReference>
<comment type="subcellular location">
    <subcellularLocation>
        <location evidence="1">Membrane</location>
        <topology evidence="1">Multi-pass membrane protein</topology>
    </subcellularLocation>
</comment>
<dbReference type="EMBL" id="CP008876">
    <property type="protein sequence ID" value="AIF65406.1"/>
    <property type="molecule type" value="Genomic_DNA"/>
</dbReference>
<feature type="domain" description="GtrA/DPMS transmembrane" evidence="7">
    <location>
        <begin position="11"/>
        <end position="121"/>
    </location>
</feature>
<dbReference type="AlphaFoldDB" id="A0A075LGK5"/>
<feature type="transmembrane region" description="Helical" evidence="6">
    <location>
        <begin position="72"/>
        <end position="92"/>
    </location>
</feature>
<evidence type="ECO:0000313" key="8">
    <source>
        <dbReference type="EMBL" id="AIF65406.1"/>
    </source>
</evidence>
<dbReference type="EMBL" id="FOCD01000003">
    <property type="protein sequence ID" value="SEN72686.1"/>
    <property type="molecule type" value="Genomic_DNA"/>
</dbReference>
<dbReference type="InterPro" id="IPR051401">
    <property type="entry name" value="GtrA_CellWall_Glycosyl"/>
</dbReference>
<evidence type="ECO:0000313" key="11">
    <source>
        <dbReference type="Proteomes" id="UP000199735"/>
    </source>
</evidence>
<dbReference type="InterPro" id="IPR007267">
    <property type="entry name" value="GtrA_DPMS_TM"/>
</dbReference>
<dbReference type="RefSeq" id="WP_038557889.1">
    <property type="nucleotide sequence ID" value="NZ_CP008876.1"/>
</dbReference>
<feature type="transmembrane region" description="Helical" evidence="6">
    <location>
        <begin position="98"/>
        <end position="118"/>
    </location>
</feature>
<reference evidence="8 10" key="1">
    <citation type="submission" date="2014-07" db="EMBL/GenBank/DDBJ databases">
        <title>Complete genome sequence of a moderately halophilic bacterium Terribacillus aidingensis MP602, isolated from Cryptomeria fortunei in Tianmu mountain in China.</title>
        <authorList>
            <person name="Wang Y."/>
            <person name="Lu P."/>
            <person name="Zhang L."/>
        </authorList>
    </citation>
    <scope>NUCLEOTIDE SEQUENCE [LARGE SCALE GENOMIC DNA]</scope>
    <source>
        <strain evidence="8 10">MP602</strain>
    </source>
</reference>
<dbReference type="KEGG" id="tap:GZ22_01180"/>
<evidence type="ECO:0000313" key="10">
    <source>
        <dbReference type="Proteomes" id="UP000027980"/>
    </source>
</evidence>
<dbReference type="Proteomes" id="UP000199735">
    <property type="component" value="Unassembled WGS sequence"/>
</dbReference>
<dbReference type="PANTHER" id="PTHR38459">
    <property type="entry name" value="PROPHAGE BACTOPRENOL-LINKED GLUCOSE TRANSLOCASE HOMOLOG"/>
    <property type="match status" value="1"/>
</dbReference>
<evidence type="ECO:0000256" key="1">
    <source>
        <dbReference type="ARBA" id="ARBA00004141"/>
    </source>
</evidence>
<comment type="similarity">
    <text evidence="2">Belongs to the GtrA family.</text>
</comment>
<dbReference type="HOGENOM" id="CLU_083873_5_0_9"/>
<dbReference type="GeneID" id="34222471"/>
<keyword evidence="5 6" id="KW-0472">Membrane</keyword>
<sequence length="134" mass="15595">MKKIWKLEFTRFIIVGVLNTICYYLVYLFFYQLADVHYLVSHWIGTIISMIFSFFLNSYFTYGVRPTWRKFFQFPLTQAVNIAVSSVLVYIFVEGFGWSGTVAPIAAVFFTVPITFVITSKIMKNGREDVTHEA</sequence>
<evidence type="ECO:0000313" key="9">
    <source>
        <dbReference type="EMBL" id="SEN72686.1"/>
    </source>
</evidence>
<dbReference type="GO" id="GO:0000271">
    <property type="term" value="P:polysaccharide biosynthetic process"/>
    <property type="evidence" value="ECO:0007669"/>
    <property type="project" value="InterPro"/>
</dbReference>
<feature type="transmembrane region" description="Helical" evidence="6">
    <location>
        <begin position="12"/>
        <end position="34"/>
    </location>
</feature>
<gene>
    <name evidence="8" type="ORF">GZ22_01180</name>
    <name evidence="9" type="ORF">SAMN04489762_2680</name>
</gene>
<evidence type="ECO:0000256" key="6">
    <source>
        <dbReference type="SAM" id="Phobius"/>
    </source>
</evidence>
<proteinExistence type="inferred from homology"/>
<dbReference type="Pfam" id="PF04138">
    <property type="entry name" value="GtrA_DPMS_TM"/>
    <property type="match status" value="1"/>
</dbReference>
<evidence type="ECO:0000256" key="5">
    <source>
        <dbReference type="ARBA" id="ARBA00023136"/>
    </source>
</evidence>